<dbReference type="Proteomes" id="UP000615446">
    <property type="component" value="Unassembled WGS sequence"/>
</dbReference>
<sequence length="146" mass="16448">MFTITTKFVKDYNLVNTSEVNLEELSRYALEILKLLTTGDPLRLGLEAEVNISQVSDSTCSEETIKEMAQHIICDNLSERGVKAVSRILIETASSPISSLSCLSRFRRELESFNAPKKIISATLILEQDLLINHISLYVIHFDNMV</sequence>
<gene>
    <name evidence="1" type="ORF">RCL2_001977000</name>
</gene>
<name>A0A8H3LQH5_9GLOM</name>
<organism evidence="1 2">
    <name type="scientific">Rhizophagus clarus</name>
    <dbReference type="NCBI Taxonomy" id="94130"/>
    <lineage>
        <taxon>Eukaryota</taxon>
        <taxon>Fungi</taxon>
        <taxon>Fungi incertae sedis</taxon>
        <taxon>Mucoromycota</taxon>
        <taxon>Glomeromycotina</taxon>
        <taxon>Glomeromycetes</taxon>
        <taxon>Glomerales</taxon>
        <taxon>Glomeraceae</taxon>
        <taxon>Rhizophagus</taxon>
    </lineage>
</organism>
<accession>A0A8H3LQH5</accession>
<dbReference type="AlphaFoldDB" id="A0A8H3LQH5"/>
<dbReference type="OrthoDB" id="2415342at2759"/>
<dbReference type="EMBL" id="BLAL01000218">
    <property type="protein sequence ID" value="GES93008.1"/>
    <property type="molecule type" value="Genomic_DNA"/>
</dbReference>
<reference evidence="1" key="1">
    <citation type="submission" date="2019-10" db="EMBL/GenBank/DDBJ databases">
        <title>Conservation and host-specific expression of non-tandemly repeated heterogenous ribosome RNA gene in arbuscular mycorrhizal fungi.</title>
        <authorList>
            <person name="Maeda T."/>
            <person name="Kobayashi Y."/>
            <person name="Nakagawa T."/>
            <person name="Ezawa T."/>
            <person name="Yamaguchi K."/>
            <person name="Bino T."/>
            <person name="Nishimoto Y."/>
            <person name="Shigenobu S."/>
            <person name="Kawaguchi M."/>
        </authorList>
    </citation>
    <scope>NUCLEOTIDE SEQUENCE</scope>
    <source>
        <strain evidence="1">HR1</strain>
    </source>
</reference>
<evidence type="ECO:0000313" key="2">
    <source>
        <dbReference type="Proteomes" id="UP000615446"/>
    </source>
</evidence>
<evidence type="ECO:0000313" key="1">
    <source>
        <dbReference type="EMBL" id="GES93008.1"/>
    </source>
</evidence>
<protein>
    <submittedName>
        <fullName evidence="1">Uncharacterized protein</fullName>
    </submittedName>
</protein>
<comment type="caution">
    <text evidence="1">The sequence shown here is derived from an EMBL/GenBank/DDBJ whole genome shotgun (WGS) entry which is preliminary data.</text>
</comment>
<proteinExistence type="predicted"/>